<reference evidence="1 2" key="1">
    <citation type="submission" date="2017-11" db="EMBL/GenBank/DDBJ databases">
        <title>The genome of Rhizophagus clarus HR1 reveals common genetic basis of auxotrophy among arbuscular mycorrhizal fungi.</title>
        <authorList>
            <person name="Kobayashi Y."/>
        </authorList>
    </citation>
    <scope>NUCLEOTIDE SEQUENCE [LARGE SCALE GENOMIC DNA]</scope>
    <source>
        <strain evidence="1 2">HR1</strain>
    </source>
</reference>
<evidence type="ECO:0000313" key="1">
    <source>
        <dbReference type="EMBL" id="GBC05368.1"/>
    </source>
</evidence>
<sequence length="66" mass="7740">MIVFGMSLKNFQVEGLFNKLDLKTHSNMTENLKESKLRLTTTNLDKENLKDSLKDGLKRKEENQKR</sequence>
<comment type="caution">
    <text evidence="1">The sequence shown here is derived from an EMBL/GenBank/DDBJ whole genome shotgun (WGS) entry which is preliminary data.</text>
</comment>
<evidence type="ECO:0000313" key="2">
    <source>
        <dbReference type="Proteomes" id="UP000247702"/>
    </source>
</evidence>
<proteinExistence type="predicted"/>
<accession>A0A2Z6RQL9</accession>
<keyword evidence="2" id="KW-1185">Reference proteome</keyword>
<dbReference type="Proteomes" id="UP000247702">
    <property type="component" value="Unassembled WGS sequence"/>
</dbReference>
<name>A0A2Z6RQL9_9GLOM</name>
<protein>
    <submittedName>
        <fullName evidence="1">Uncharacterized protein</fullName>
    </submittedName>
</protein>
<organism evidence="1 2">
    <name type="scientific">Rhizophagus clarus</name>
    <dbReference type="NCBI Taxonomy" id="94130"/>
    <lineage>
        <taxon>Eukaryota</taxon>
        <taxon>Fungi</taxon>
        <taxon>Fungi incertae sedis</taxon>
        <taxon>Mucoromycota</taxon>
        <taxon>Glomeromycotina</taxon>
        <taxon>Glomeromycetes</taxon>
        <taxon>Glomerales</taxon>
        <taxon>Glomeraceae</taxon>
        <taxon>Rhizophagus</taxon>
    </lineage>
</organism>
<dbReference type="AlphaFoldDB" id="A0A2Z6RQL9"/>
<gene>
    <name evidence="1" type="ORF">RclHR1_00620008</name>
</gene>
<dbReference type="EMBL" id="BEXD01004004">
    <property type="protein sequence ID" value="GBC05368.1"/>
    <property type="molecule type" value="Genomic_DNA"/>
</dbReference>